<dbReference type="AlphaFoldDB" id="A0A4Q7XZS4"/>
<dbReference type="EMBL" id="SHKW01000008">
    <property type="protein sequence ID" value="RZU29073.1"/>
    <property type="molecule type" value="Genomic_DNA"/>
</dbReference>
<evidence type="ECO:0000256" key="2">
    <source>
        <dbReference type="ARBA" id="ARBA00022741"/>
    </source>
</evidence>
<dbReference type="PROSITE" id="PS00297">
    <property type="entry name" value="HSP70_1"/>
    <property type="match status" value="1"/>
</dbReference>
<dbReference type="Gene3D" id="3.30.420.40">
    <property type="match status" value="2"/>
</dbReference>
<evidence type="ECO:0000256" key="1">
    <source>
        <dbReference type="ARBA" id="ARBA00007381"/>
    </source>
</evidence>
<gene>
    <name evidence="4" type="ORF">BDD14_6668</name>
</gene>
<keyword evidence="5" id="KW-1185">Reference proteome</keyword>
<dbReference type="Proteomes" id="UP000292958">
    <property type="component" value="Unassembled WGS sequence"/>
</dbReference>
<evidence type="ECO:0000313" key="5">
    <source>
        <dbReference type="Proteomes" id="UP000292958"/>
    </source>
</evidence>
<evidence type="ECO:0000256" key="3">
    <source>
        <dbReference type="ARBA" id="ARBA00022840"/>
    </source>
</evidence>
<dbReference type="InterPro" id="IPR013126">
    <property type="entry name" value="Hsp_70_fam"/>
</dbReference>
<dbReference type="CDD" id="cd24029">
    <property type="entry name" value="ASKHA_NBD_HSP70_DnaK_HscA_HscC"/>
    <property type="match status" value="1"/>
</dbReference>
<protein>
    <submittedName>
        <fullName evidence="4">Molecular chaperone DnaK</fullName>
    </submittedName>
</protein>
<dbReference type="SUPFAM" id="SSF53067">
    <property type="entry name" value="Actin-like ATPase domain"/>
    <property type="match status" value="2"/>
</dbReference>
<sequence>MERMTIDYGIDLGTTNSCISVLESTGAMIIRNNEGWPYTPSAVSVEKDGSIRTGRSAKDRLVSYPGDAVGAFKRWMGTTQSKDFTRSGTRMNAEQLSAEVLKALRDEVKKQKGEDLEAAVITVPASFDLPASEATKRAASLAGFVSSPLLQEPIAAALAYGFRETQKNAFWLVYDFGGGTFDAAVIHVRDGEIQVVNHGGDNYLGGGDLDWALVDNFLVPHLTRKYTLTDFRRGNEKWIRAFAKLKGWAEAAKIAVSKEKAESIQEDSVCNDDNGRPVELDYLLTRAEVESVLRPLLYRSIDMCRRVLGEAKLSASHIERTILVGGPTYTPFLREILADPKEGLGIQVDFSADPLTVVAQGAAIFAGGRRLPARRSTATANGTYTVALSYDPIGSDLEPLVGGTVTALSKKPLSGYTIRFANPRGTPPWDSGKIPLDEAGTFSGFLLAQLGGANEYHIELFDQSGRACPVTPTLFTYTVGLTITKPPLTHNIGIAEAGNRVHVLFVKGTPLPAKATAKHVTIGLIRRGNGDDALRIPIIEGEATDAADENRKIGEFSLTGSEIDRDIPADSGVEIRLAIDDSRTIKASVYIPVLDLERDFSLDGLVKPTLPIAELEQEFTTERNALNESQELAEAVKSKPALIELESMNRQEVVQGIENLLQHGGTDADLKSCEEQLVALRRARRRIEVILTAPKMQQEAQDELRWTQALLEEVGTNEDRAKFIDLKRKTELALVADPDILRKAIDALSAQRIELWLRTPDYWLGYREYLAGEKSKMLDETQADRWLIHADRAIASGDTEALRVACRQLNALLPRDVQTVGYGGSTLRAR</sequence>
<dbReference type="Gene3D" id="3.90.640.10">
    <property type="entry name" value="Actin, Chain A, domain 4"/>
    <property type="match status" value="1"/>
</dbReference>
<organism evidence="4 5">
    <name type="scientific">Edaphobacter modestus</name>
    <dbReference type="NCBI Taxonomy" id="388466"/>
    <lineage>
        <taxon>Bacteria</taxon>
        <taxon>Pseudomonadati</taxon>
        <taxon>Acidobacteriota</taxon>
        <taxon>Terriglobia</taxon>
        <taxon>Terriglobales</taxon>
        <taxon>Acidobacteriaceae</taxon>
        <taxon>Edaphobacter</taxon>
    </lineage>
</organism>
<dbReference type="InterPro" id="IPR018181">
    <property type="entry name" value="Heat_shock_70_CS"/>
</dbReference>
<dbReference type="PANTHER" id="PTHR19375">
    <property type="entry name" value="HEAT SHOCK PROTEIN 70KDA"/>
    <property type="match status" value="1"/>
</dbReference>
<dbReference type="InterPro" id="IPR029047">
    <property type="entry name" value="HSP70_peptide-bd_sf"/>
</dbReference>
<reference evidence="4 5" key="1">
    <citation type="submission" date="2019-02" db="EMBL/GenBank/DDBJ databases">
        <title>Genomic Encyclopedia of Archaeal and Bacterial Type Strains, Phase II (KMG-II): from individual species to whole genera.</title>
        <authorList>
            <person name="Goeker M."/>
        </authorList>
    </citation>
    <scope>NUCLEOTIDE SEQUENCE [LARGE SCALE GENOMIC DNA]</scope>
    <source>
        <strain evidence="4 5">DSM 18101</strain>
    </source>
</reference>
<comment type="caution">
    <text evidence="4">The sequence shown here is derived from an EMBL/GenBank/DDBJ whole genome shotgun (WGS) entry which is preliminary data.</text>
</comment>
<dbReference type="GO" id="GO:0140662">
    <property type="term" value="F:ATP-dependent protein folding chaperone"/>
    <property type="evidence" value="ECO:0007669"/>
    <property type="project" value="InterPro"/>
</dbReference>
<dbReference type="RefSeq" id="WP_130425552.1">
    <property type="nucleotide sequence ID" value="NZ_SHKW01000008.1"/>
</dbReference>
<keyword evidence="2" id="KW-0547">Nucleotide-binding</keyword>
<keyword evidence="3" id="KW-0067">ATP-binding</keyword>
<dbReference type="InterPro" id="IPR043129">
    <property type="entry name" value="ATPase_NBD"/>
</dbReference>
<dbReference type="SUPFAM" id="SSF100920">
    <property type="entry name" value="Heat shock protein 70kD (HSP70), peptide-binding domain"/>
    <property type="match status" value="1"/>
</dbReference>
<dbReference type="OrthoDB" id="9766019at2"/>
<dbReference type="Pfam" id="PF00012">
    <property type="entry name" value="HSP70"/>
    <property type="match status" value="1"/>
</dbReference>
<proteinExistence type="inferred from homology"/>
<dbReference type="PRINTS" id="PR00301">
    <property type="entry name" value="HEATSHOCK70"/>
</dbReference>
<name>A0A4Q7XZS4_9BACT</name>
<dbReference type="GO" id="GO:0005524">
    <property type="term" value="F:ATP binding"/>
    <property type="evidence" value="ECO:0007669"/>
    <property type="project" value="UniProtKB-KW"/>
</dbReference>
<comment type="similarity">
    <text evidence="1">Belongs to the heat shock protein 70 family.</text>
</comment>
<evidence type="ECO:0000313" key="4">
    <source>
        <dbReference type="EMBL" id="RZU29073.1"/>
    </source>
</evidence>
<dbReference type="Gene3D" id="2.60.34.10">
    <property type="entry name" value="Substrate Binding Domain Of DNAk, Chain A, domain 1"/>
    <property type="match status" value="1"/>
</dbReference>
<accession>A0A4Q7XZS4</accession>